<accession>A0A0A1SN20</accession>
<dbReference type="GO" id="GO:0016586">
    <property type="term" value="C:RSC-type complex"/>
    <property type="evidence" value="ECO:0007669"/>
    <property type="project" value="EnsemblFungi"/>
</dbReference>
<dbReference type="STRING" id="1531966.A0A0A1SN20"/>
<dbReference type="AlphaFoldDB" id="A0A0A1SN20"/>
<sequence>MPAGRRSGRAAAKRAAAALENTPKGFADLDDELMPDADADMSELQTKDDDDEEHIEPPEEENGDGSDGDGDGDGEAEGDTTVNVKEEGLEPEAEANKESSPPRTITIKKRRPGRPPKNRSPEYELITIDIRDLEQPKKRGRGGWRGRGGRKGAMAAKPEQIIDAEGTVADIVDDECVLPEDPEGETKVDKLGNLNDGRDYRCRTFTVLGRGNRQYMLSTEPARCVGFRDSYLFFTKHRKLYKIIVDDEEKRDMIDRDIIPHSYKGRSIGIVTARSVFREFGARIIVGGKRVIDDYAVTRVKAEGAVEGELADPADIIVPGEPYNKNQYVAWHGASAVYHTNVPSVPDPTGKPEYKKRKVNVNDTNWMLEHAREASTFNANINSVRKLNNNGVYDIHTNVIQYPAVMQPTQARIVQVAPGDDKVATATFPAVPLKIARNFMVADVIYQSPSGVGPSAASAASDAADMRAAFHSLEAVPDDVKALLPPDCRKAFDAAINKDKEWKAQWGTESSASSRRQPIIDKAIVPYSKG</sequence>
<feature type="compositionally biased region" description="Acidic residues" evidence="3">
    <location>
        <begin position="48"/>
        <end position="78"/>
    </location>
</feature>
<evidence type="ECO:0000313" key="4">
    <source>
        <dbReference type="EMBL" id="CEJ81753.1"/>
    </source>
</evidence>
<evidence type="ECO:0000256" key="2">
    <source>
        <dbReference type="ARBA" id="ARBA00023163"/>
    </source>
</evidence>
<dbReference type="PANTHER" id="PTHR22597:SF3">
    <property type="entry name" value="CHROMATIN STRUCTURE-REMODELING COMPLEX SUBUNIT RSC7"/>
    <property type="match status" value="1"/>
</dbReference>
<protein>
    <submittedName>
        <fullName evidence="4">Putative Nuclear localization protein</fullName>
    </submittedName>
</protein>
<organism evidence="4 5">
    <name type="scientific">[Torrubiella] hemipterigena</name>
    <dbReference type="NCBI Taxonomy" id="1531966"/>
    <lineage>
        <taxon>Eukaryota</taxon>
        <taxon>Fungi</taxon>
        <taxon>Dikarya</taxon>
        <taxon>Ascomycota</taxon>
        <taxon>Pezizomycotina</taxon>
        <taxon>Sordariomycetes</taxon>
        <taxon>Hypocreomycetidae</taxon>
        <taxon>Hypocreales</taxon>
        <taxon>Clavicipitaceae</taxon>
        <taxon>Clavicipitaceae incertae sedis</taxon>
        <taxon>'Torrubiella' clade</taxon>
    </lineage>
</organism>
<feature type="compositionally biased region" description="Basic residues" evidence="3">
    <location>
        <begin position="1"/>
        <end position="12"/>
    </location>
</feature>
<proteinExistence type="predicted"/>
<dbReference type="HOGENOM" id="CLU_022149_0_0_1"/>
<feature type="compositionally biased region" description="Basic residues" evidence="3">
    <location>
        <begin position="106"/>
        <end position="117"/>
    </location>
</feature>
<feature type="region of interest" description="Disordered" evidence="3">
    <location>
        <begin position="1"/>
        <end position="129"/>
    </location>
</feature>
<dbReference type="PANTHER" id="PTHR22597">
    <property type="entry name" value="POLYCOMB GROUP PROTEIN"/>
    <property type="match status" value="1"/>
</dbReference>
<dbReference type="Pfam" id="PF08624">
    <property type="entry name" value="CRC_subunit"/>
    <property type="match status" value="1"/>
</dbReference>
<keyword evidence="2" id="KW-0804">Transcription</keyword>
<evidence type="ECO:0000256" key="1">
    <source>
        <dbReference type="ARBA" id="ARBA00023015"/>
    </source>
</evidence>
<name>A0A0A1SN20_9HYPO</name>
<keyword evidence="5" id="KW-1185">Reference proteome</keyword>
<dbReference type="GO" id="GO:0031490">
    <property type="term" value="F:chromatin DNA binding"/>
    <property type="evidence" value="ECO:0007669"/>
    <property type="project" value="TreeGrafter"/>
</dbReference>
<evidence type="ECO:0000256" key="3">
    <source>
        <dbReference type="SAM" id="MobiDB-lite"/>
    </source>
</evidence>
<dbReference type="OrthoDB" id="5598844at2759"/>
<gene>
    <name evidence="4" type="ORF">VHEMI01866</name>
</gene>
<dbReference type="EMBL" id="CDHN01000001">
    <property type="protein sequence ID" value="CEJ81753.1"/>
    <property type="molecule type" value="Genomic_DNA"/>
</dbReference>
<dbReference type="Proteomes" id="UP000039046">
    <property type="component" value="Unassembled WGS sequence"/>
</dbReference>
<reference evidence="4 5" key="1">
    <citation type="journal article" date="2015" name="Genome Announc.">
        <title>Draft Genome Sequence and Gene Annotation of the Entomopathogenic Fungus Verticillium hemipterigenum.</title>
        <authorList>
            <person name="Horn F."/>
            <person name="Habel A."/>
            <person name="Scharf D.H."/>
            <person name="Dworschak J."/>
            <person name="Brakhage A.A."/>
            <person name="Guthke R."/>
            <person name="Hertweck C."/>
            <person name="Linde J."/>
        </authorList>
    </citation>
    <scope>NUCLEOTIDE SEQUENCE [LARGE SCALE GENOMIC DNA]</scope>
</reference>
<dbReference type="InterPro" id="IPR013933">
    <property type="entry name" value="CRC_Rsc7/Swp82"/>
</dbReference>
<evidence type="ECO:0000313" key="5">
    <source>
        <dbReference type="Proteomes" id="UP000039046"/>
    </source>
</evidence>
<keyword evidence="1" id="KW-0805">Transcription regulation</keyword>
<feature type="compositionally biased region" description="Acidic residues" evidence="3">
    <location>
        <begin position="28"/>
        <end position="41"/>
    </location>
</feature>